<gene>
    <name evidence="1" type="ORF">724</name>
</gene>
<evidence type="ECO:0000313" key="2">
    <source>
        <dbReference type="Proteomes" id="UP000045545"/>
    </source>
</evidence>
<proteinExistence type="predicted"/>
<name>A0A0E4GAQ2_9FIRM</name>
<keyword evidence="2" id="KW-1185">Reference proteome</keyword>
<organism evidence="1 2">
    <name type="scientific">Syntrophomonas zehnderi OL-4</name>
    <dbReference type="NCBI Taxonomy" id="690567"/>
    <lineage>
        <taxon>Bacteria</taxon>
        <taxon>Bacillati</taxon>
        <taxon>Bacillota</taxon>
        <taxon>Clostridia</taxon>
        <taxon>Eubacteriales</taxon>
        <taxon>Syntrophomonadaceae</taxon>
        <taxon>Syntrophomonas</taxon>
    </lineage>
</organism>
<sequence length="95" mass="10241">MVFKELQYITAWILAAYHECPAALLAFFLYKGLLPAGRAGNIKRPATGGANGLPFFDGAQTGRAEITERAAALTSRTKPRVPVDICAAMDARLFV</sequence>
<dbReference type="AlphaFoldDB" id="A0A0E4GAQ2"/>
<evidence type="ECO:0000313" key="1">
    <source>
        <dbReference type="EMBL" id="CFX17793.1"/>
    </source>
</evidence>
<protein>
    <submittedName>
        <fullName evidence="1">Uncharacterized</fullName>
    </submittedName>
</protein>
<accession>A0A0E4GAQ2</accession>
<dbReference type="Proteomes" id="UP000045545">
    <property type="component" value="Unassembled WGS sequence"/>
</dbReference>
<reference evidence="1 2" key="1">
    <citation type="submission" date="2015-03" db="EMBL/GenBank/DDBJ databases">
        <authorList>
            <person name="Murphy D."/>
        </authorList>
    </citation>
    <scope>NUCLEOTIDE SEQUENCE [LARGE SCALE GENOMIC DNA]</scope>
    <source>
        <strain evidence="1 2">OL-4</strain>
    </source>
</reference>
<dbReference type="EMBL" id="CGIH01000009">
    <property type="protein sequence ID" value="CFX17793.1"/>
    <property type="molecule type" value="Genomic_DNA"/>
</dbReference>